<reference evidence="2" key="1">
    <citation type="journal article" date="2014" name="Int. J. Syst. Evol. Microbiol.">
        <title>Complete genome sequence of Corynebacterium casei LMG S-19264T (=DSM 44701T), isolated from a smear-ripened cheese.</title>
        <authorList>
            <consortium name="US DOE Joint Genome Institute (JGI-PGF)"/>
            <person name="Walter F."/>
            <person name="Albersmeier A."/>
            <person name="Kalinowski J."/>
            <person name="Ruckert C."/>
        </authorList>
    </citation>
    <scope>NUCLEOTIDE SEQUENCE</scope>
    <source>
        <strain evidence="2">JCM 4125</strain>
    </source>
</reference>
<name>A0A918HQV3_9ACTN</name>
<proteinExistence type="predicted"/>
<evidence type="ECO:0000256" key="1">
    <source>
        <dbReference type="SAM" id="MobiDB-lite"/>
    </source>
</evidence>
<dbReference type="Proteomes" id="UP000646776">
    <property type="component" value="Unassembled WGS sequence"/>
</dbReference>
<evidence type="ECO:0000313" key="3">
    <source>
        <dbReference type="Proteomes" id="UP000646776"/>
    </source>
</evidence>
<comment type="caution">
    <text evidence="2">The sequence shown here is derived from an EMBL/GenBank/DDBJ whole genome shotgun (WGS) entry which is preliminary data.</text>
</comment>
<feature type="region of interest" description="Disordered" evidence="1">
    <location>
        <begin position="1"/>
        <end position="63"/>
    </location>
</feature>
<dbReference type="AlphaFoldDB" id="A0A918HQV3"/>
<evidence type="ECO:0000313" key="2">
    <source>
        <dbReference type="EMBL" id="GGT98164.1"/>
    </source>
</evidence>
<sequence>MTGAPGIRSRRVRVPVVDDEPALTEVPPWPSGTRAGTPTRRPTDTPRCARHTAAPRTPSSSTACHGCGRRFGIAHVDFVTRTPGRFPVITLNSPLLTALSALS</sequence>
<dbReference type="EMBL" id="BMSA01000056">
    <property type="protein sequence ID" value="GGT98164.1"/>
    <property type="molecule type" value="Genomic_DNA"/>
</dbReference>
<gene>
    <name evidence="2" type="ORF">GCM10010226_89410</name>
</gene>
<organism evidence="2 3">
    <name type="scientific">Streptomyces phaeofaciens</name>
    <dbReference type="NCBI Taxonomy" id="68254"/>
    <lineage>
        <taxon>Bacteria</taxon>
        <taxon>Bacillati</taxon>
        <taxon>Actinomycetota</taxon>
        <taxon>Actinomycetes</taxon>
        <taxon>Kitasatosporales</taxon>
        <taxon>Streptomycetaceae</taxon>
        <taxon>Streptomyces</taxon>
    </lineage>
</organism>
<protein>
    <submittedName>
        <fullName evidence="2">Uncharacterized protein</fullName>
    </submittedName>
</protein>
<accession>A0A918HQV3</accession>
<keyword evidence="3" id="KW-1185">Reference proteome</keyword>
<reference evidence="2" key="2">
    <citation type="submission" date="2020-09" db="EMBL/GenBank/DDBJ databases">
        <authorList>
            <person name="Sun Q."/>
            <person name="Ohkuma M."/>
        </authorList>
    </citation>
    <scope>NUCLEOTIDE SEQUENCE</scope>
    <source>
        <strain evidence="2">JCM 4125</strain>
    </source>
</reference>